<dbReference type="CDD" id="cd00755">
    <property type="entry name" value="YgdL_like"/>
    <property type="match status" value="1"/>
</dbReference>
<dbReference type="Pfam" id="PF00899">
    <property type="entry name" value="ThiF"/>
    <property type="match status" value="1"/>
</dbReference>
<dbReference type="InterPro" id="IPR000594">
    <property type="entry name" value="ThiF_NAD_FAD-bd"/>
</dbReference>
<dbReference type="OMA" id="WRILAVY"/>
<dbReference type="GO" id="GO:0061503">
    <property type="term" value="F:tRNA threonylcarbamoyladenosine dehydratase"/>
    <property type="evidence" value="ECO:0000318"/>
    <property type="project" value="GO_Central"/>
</dbReference>
<evidence type="ECO:0000259" key="1">
    <source>
        <dbReference type="Pfam" id="PF00899"/>
    </source>
</evidence>
<dbReference type="KEGG" id="tps:THAPSDRAFT_17492"/>
<dbReference type="InterPro" id="IPR035985">
    <property type="entry name" value="Ubiquitin-activating_enz"/>
</dbReference>
<organism evidence="2 3">
    <name type="scientific">Thalassiosira pseudonana</name>
    <name type="common">Marine diatom</name>
    <name type="synonym">Cyclotella nana</name>
    <dbReference type="NCBI Taxonomy" id="35128"/>
    <lineage>
        <taxon>Eukaryota</taxon>
        <taxon>Sar</taxon>
        <taxon>Stramenopiles</taxon>
        <taxon>Ochrophyta</taxon>
        <taxon>Bacillariophyta</taxon>
        <taxon>Coscinodiscophyceae</taxon>
        <taxon>Thalassiosirophycidae</taxon>
        <taxon>Thalassiosirales</taxon>
        <taxon>Thalassiosiraceae</taxon>
        <taxon>Thalassiosira</taxon>
    </lineage>
</organism>
<feature type="domain" description="THIF-type NAD/FAD binding fold" evidence="1">
    <location>
        <begin position="2"/>
        <end position="151"/>
    </location>
</feature>
<dbReference type="eggNOG" id="KOG2018">
    <property type="taxonomic scope" value="Eukaryota"/>
</dbReference>
<feature type="non-terminal residue" evidence="2">
    <location>
        <position position="1"/>
    </location>
</feature>
<sequence length="234" mass="25274">LNRLSSATVAIIGLGGVGSWTAEALVRSGIGNIILVDLDDICISNTNRQLHALSSTVGKLKIEEMKRRLLDINPGCNVTLVHDFISVDNANSIIQSMLPKLTLVIDAIDGMYEKTALILACVDNSIPIVTCGGAAGRTDPSKIVIEDLTKVQEDRLLFKCRKLMRQKHGFPKVAIPGKGKKERVRNWRILAVYSLEVQQKVGQVSETTSSFRTCDGALGTACFVTGTYGFVAAS</sequence>
<dbReference type="EMBL" id="CM000654">
    <property type="protein sequence ID" value="EED87478.1"/>
    <property type="molecule type" value="Genomic_DNA"/>
</dbReference>
<feature type="non-terminal residue" evidence="2">
    <location>
        <position position="234"/>
    </location>
</feature>
<reference evidence="2 3" key="2">
    <citation type="journal article" date="2008" name="Nature">
        <title>The Phaeodactylum genome reveals the evolutionary history of diatom genomes.</title>
        <authorList>
            <person name="Bowler C."/>
            <person name="Allen A.E."/>
            <person name="Badger J.H."/>
            <person name="Grimwood J."/>
            <person name="Jabbari K."/>
            <person name="Kuo A."/>
            <person name="Maheswari U."/>
            <person name="Martens C."/>
            <person name="Maumus F."/>
            <person name="Otillar R.P."/>
            <person name="Rayko E."/>
            <person name="Salamov A."/>
            <person name="Vandepoele K."/>
            <person name="Beszteri B."/>
            <person name="Gruber A."/>
            <person name="Heijde M."/>
            <person name="Katinka M."/>
            <person name="Mock T."/>
            <person name="Valentin K."/>
            <person name="Verret F."/>
            <person name="Berges J.A."/>
            <person name="Brownlee C."/>
            <person name="Cadoret J.P."/>
            <person name="Chiovitti A."/>
            <person name="Choi C.J."/>
            <person name="Coesel S."/>
            <person name="De Martino A."/>
            <person name="Detter J.C."/>
            <person name="Durkin C."/>
            <person name="Falciatore A."/>
            <person name="Fournet J."/>
            <person name="Haruta M."/>
            <person name="Huysman M.J."/>
            <person name="Jenkins B.D."/>
            <person name="Jiroutova K."/>
            <person name="Jorgensen R.E."/>
            <person name="Joubert Y."/>
            <person name="Kaplan A."/>
            <person name="Kroger N."/>
            <person name="Kroth P.G."/>
            <person name="La Roche J."/>
            <person name="Lindquist E."/>
            <person name="Lommer M."/>
            <person name="Martin-Jezequel V."/>
            <person name="Lopez P.J."/>
            <person name="Lucas S."/>
            <person name="Mangogna M."/>
            <person name="McGinnis K."/>
            <person name="Medlin L.K."/>
            <person name="Montsant A."/>
            <person name="Oudot-Le Secq M.P."/>
            <person name="Napoli C."/>
            <person name="Obornik M."/>
            <person name="Parker M.S."/>
            <person name="Petit J.L."/>
            <person name="Porcel B.M."/>
            <person name="Poulsen N."/>
            <person name="Robison M."/>
            <person name="Rychlewski L."/>
            <person name="Rynearson T.A."/>
            <person name="Schmutz J."/>
            <person name="Shapiro H."/>
            <person name="Siaut M."/>
            <person name="Stanley M."/>
            <person name="Sussman M.R."/>
            <person name="Taylor A.R."/>
            <person name="Vardi A."/>
            <person name="von Dassow P."/>
            <person name="Vyverman W."/>
            <person name="Willis A."/>
            <person name="Wyrwicz L.S."/>
            <person name="Rokhsar D.S."/>
            <person name="Weissenbach J."/>
            <person name="Armbrust E.V."/>
            <person name="Green B.R."/>
            <person name="Van de Peer Y."/>
            <person name="Grigoriev I.V."/>
        </authorList>
    </citation>
    <scope>NUCLEOTIDE SEQUENCE [LARGE SCALE GENOMIC DNA]</scope>
    <source>
        <strain evidence="2 3">CCMP1335</strain>
    </source>
</reference>
<dbReference type="Proteomes" id="UP000001449">
    <property type="component" value="Chromosome 23"/>
</dbReference>
<dbReference type="RefSeq" id="XP_002295174.1">
    <property type="nucleotide sequence ID" value="XM_002295138.1"/>
</dbReference>
<dbReference type="AlphaFoldDB" id="B8CGE5"/>
<dbReference type="GO" id="GO:0061504">
    <property type="term" value="P:cyclic threonylcarbamoyladenosine biosynthetic process"/>
    <property type="evidence" value="ECO:0000318"/>
    <property type="project" value="GO_Central"/>
</dbReference>
<reference evidence="2 3" key="1">
    <citation type="journal article" date="2004" name="Science">
        <title>The genome of the diatom Thalassiosira pseudonana: ecology, evolution, and metabolism.</title>
        <authorList>
            <person name="Armbrust E.V."/>
            <person name="Berges J.A."/>
            <person name="Bowler C."/>
            <person name="Green B.R."/>
            <person name="Martinez D."/>
            <person name="Putnam N.H."/>
            <person name="Zhou S."/>
            <person name="Allen A.E."/>
            <person name="Apt K.E."/>
            <person name="Bechner M."/>
            <person name="Brzezinski M.A."/>
            <person name="Chaal B.K."/>
            <person name="Chiovitti A."/>
            <person name="Davis A.K."/>
            <person name="Demarest M.S."/>
            <person name="Detter J.C."/>
            <person name="Glavina T."/>
            <person name="Goodstein D."/>
            <person name="Hadi M.Z."/>
            <person name="Hellsten U."/>
            <person name="Hildebrand M."/>
            <person name="Jenkins B.D."/>
            <person name="Jurka J."/>
            <person name="Kapitonov V.V."/>
            <person name="Kroger N."/>
            <person name="Lau W.W."/>
            <person name="Lane T.W."/>
            <person name="Larimer F.W."/>
            <person name="Lippmeier J.C."/>
            <person name="Lucas S."/>
            <person name="Medina M."/>
            <person name="Montsant A."/>
            <person name="Obornik M."/>
            <person name="Parker M.S."/>
            <person name="Palenik B."/>
            <person name="Pazour G.J."/>
            <person name="Richardson P.M."/>
            <person name="Rynearson T.A."/>
            <person name="Saito M.A."/>
            <person name="Schwartz D.C."/>
            <person name="Thamatrakoln K."/>
            <person name="Valentin K."/>
            <person name="Vardi A."/>
            <person name="Wilkerson F.P."/>
            <person name="Rokhsar D.S."/>
        </authorList>
    </citation>
    <scope>NUCLEOTIDE SEQUENCE [LARGE SCALE GENOMIC DNA]</scope>
    <source>
        <strain evidence="2 3">CCMP1335</strain>
    </source>
</reference>
<evidence type="ECO:0000313" key="3">
    <source>
        <dbReference type="Proteomes" id="UP000001449"/>
    </source>
</evidence>
<dbReference type="GO" id="GO:0008641">
    <property type="term" value="F:ubiquitin-like modifier activating enzyme activity"/>
    <property type="evidence" value="ECO:0007669"/>
    <property type="project" value="InterPro"/>
</dbReference>
<dbReference type="Gene3D" id="3.40.50.720">
    <property type="entry name" value="NAD(P)-binding Rossmann-like Domain"/>
    <property type="match status" value="1"/>
</dbReference>
<dbReference type="HOGENOM" id="CLU_013325_4_0_1"/>
<evidence type="ECO:0000313" key="2">
    <source>
        <dbReference type="EMBL" id="EED87478.1"/>
    </source>
</evidence>
<gene>
    <name evidence="2" type="ORF">THAPSDRAFT_17492</name>
</gene>
<dbReference type="InterPro" id="IPR045886">
    <property type="entry name" value="ThiF/MoeB/HesA"/>
</dbReference>
<proteinExistence type="predicted"/>
<dbReference type="SUPFAM" id="SSF69572">
    <property type="entry name" value="Activating enzymes of the ubiquitin-like proteins"/>
    <property type="match status" value="1"/>
</dbReference>
<dbReference type="PANTHER" id="PTHR43267:SF1">
    <property type="entry name" value="TRNA THREONYLCARBAMOYLADENOSINE DEHYDRATASE"/>
    <property type="match status" value="1"/>
</dbReference>
<protein>
    <recommendedName>
        <fullName evidence="1">THIF-type NAD/FAD binding fold domain-containing protein</fullName>
    </recommendedName>
</protein>
<accession>B8CGE5</accession>
<dbReference type="InParanoid" id="B8CGE5"/>
<dbReference type="GeneID" id="7442670"/>
<dbReference type="PANTHER" id="PTHR43267">
    <property type="entry name" value="TRNA THREONYLCARBAMOYLADENOSINE DEHYDRATASE"/>
    <property type="match status" value="1"/>
</dbReference>
<dbReference type="PaxDb" id="35128-Thaps17492"/>
<name>B8CGE5_THAPS</name>
<keyword evidence="3" id="KW-1185">Reference proteome</keyword>
<dbReference type="STRING" id="35128.B8CGE5"/>